<dbReference type="Gene3D" id="2.40.50.90">
    <property type="match status" value="1"/>
</dbReference>
<gene>
    <name evidence="3" type="ORF">B4U79_09194</name>
</gene>
<dbReference type="InterPro" id="IPR050621">
    <property type="entry name" value="Tudor_domain_containing"/>
</dbReference>
<dbReference type="CDD" id="cd22395">
    <property type="entry name" value="KH-I_AKAP1"/>
    <property type="match status" value="1"/>
</dbReference>
<dbReference type="PROSITE" id="PS50304">
    <property type="entry name" value="TUDOR"/>
    <property type="match status" value="1"/>
</dbReference>
<dbReference type="SUPFAM" id="SSF54791">
    <property type="entry name" value="Eukaryotic type KH-domain (KH-domain type I)"/>
    <property type="match status" value="1"/>
</dbReference>
<comment type="caution">
    <text evidence="3">The sequence shown here is derived from an EMBL/GenBank/DDBJ whole genome shotgun (WGS) entry which is preliminary data.</text>
</comment>
<reference evidence="3 4" key="1">
    <citation type="journal article" date="2018" name="Gigascience">
        <title>Genomes of trombidid mites reveal novel predicted allergens and laterally-transferred genes associated with secondary metabolism.</title>
        <authorList>
            <person name="Dong X."/>
            <person name="Chaisiri K."/>
            <person name="Xia D."/>
            <person name="Armstrong S.D."/>
            <person name="Fang Y."/>
            <person name="Donnelly M.J."/>
            <person name="Kadowaki T."/>
            <person name="McGarry J.W."/>
            <person name="Darby A.C."/>
            <person name="Makepeace B.L."/>
        </authorList>
    </citation>
    <scope>NUCLEOTIDE SEQUENCE [LARGE SCALE GENOMIC DNA]</scope>
    <source>
        <strain evidence="3">UoL-WK</strain>
    </source>
</reference>
<dbReference type="EMBL" id="NCKU01010435">
    <property type="protein sequence ID" value="RWS00811.1"/>
    <property type="molecule type" value="Genomic_DNA"/>
</dbReference>
<feature type="domain" description="Tudor" evidence="2">
    <location>
        <begin position="158"/>
        <end position="214"/>
    </location>
</feature>
<dbReference type="Gene3D" id="2.30.30.140">
    <property type="match status" value="1"/>
</dbReference>
<dbReference type="GO" id="GO:0003723">
    <property type="term" value="F:RNA binding"/>
    <property type="evidence" value="ECO:0007669"/>
    <property type="project" value="UniProtKB-UniRule"/>
</dbReference>
<dbReference type="AlphaFoldDB" id="A0A443QCS2"/>
<dbReference type="InterPro" id="IPR004088">
    <property type="entry name" value="KH_dom_type_1"/>
</dbReference>
<accession>A0A443QCS2</accession>
<dbReference type="PROSITE" id="PS50084">
    <property type="entry name" value="KH_TYPE_1"/>
    <property type="match status" value="1"/>
</dbReference>
<dbReference type="Pfam" id="PF00567">
    <property type="entry name" value="TUDOR"/>
    <property type="match status" value="1"/>
</dbReference>
<dbReference type="InterPro" id="IPR035437">
    <property type="entry name" value="SNase_OB-fold_sf"/>
</dbReference>
<dbReference type="STRING" id="1965070.A0A443QCS2"/>
<dbReference type="GO" id="GO:0005739">
    <property type="term" value="C:mitochondrion"/>
    <property type="evidence" value="ECO:0007669"/>
    <property type="project" value="UniProtKB-ARBA"/>
</dbReference>
<dbReference type="CDD" id="cd20407">
    <property type="entry name" value="Tudor_AKAP1"/>
    <property type="match status" value="1"/>
</dbReference>
<dbReference type="Proteomes" id="UP000285301">
    <property type="component" value="Unassembled WGS sequence"/>
</dbReference>
<proteinExistence type="predicted"/>
<dbReference type="SMART" id="SM00322">
    <property type="entry name" value="KH"/>
    <property type="match status" value="1"/>
</dbReference>
<dbReference type="InterPro" id="IPR047368">
    <property type="entry name" value="KH-I_AKAP1"/>
</dbReference>
<evidence type="ECO:0000313" key="4">
    <source>
        <dbReference type="Proteomes" id="UP000285301"/>
    </source>
</evidence>
<organism evidence="3 4">
    <name type="scientific">Dinothrombium tinctorium</name>
    <dbReference type="NCBI Taxonomy" id="1965070"/>
    <lineage>
        <taxon>Eukaryota</taxon>
        <taxon>Metazoa</taxon>
        <taxon>Ecdysozoa</taxon>
        <taxon>Arthropoda</taxon>
        <taxon>Chelicerata</taxon>
        <taxon>Arachnida</taxon>
        <taxon>Acari</taxon>
        <taxon>Acariformes</taxon>
        <taxon>Trombidiformes</taxon>
        <taxon>Prostigmata</taxon>
        <taxon>Anystina</taxon>
        <taxon>Parasitengona</taxon>
        <taxon>Trombidioidea</taxon>
        <taxon>Trombidiidae</taxon>
        <taxon>Dinothrombium</taxon>
    </lineage>
</organism>
<keyword evidence="4" id="KW-1185">Reference proteome</keyword>
<dbReference type="InterPro" id="IPR002999">
    <property type="entry name" value="Tudor"/>
</dbReference>
<dbReference type="GO" id="GO:0010468">
    <property type="term" value="P:regulation of gene expression"/>
    <property type="evidence" value="ECO:0007669"/>
    <property type="project" value="UniProtKB-ARBA"/>
</dbReference>
<dbReference type="InterPro" id="IPR036612">
    <property type="entry name" value="KH_dom_type_1_sf"/>
</dbReference>
<dbReference type="SUPFAM" id="SSF63748">
    <property type="entry name" value="Tudor/PWWP/MBT"/>
    <property type="match status" value="1"/>
</dbReference>
<dbReference type="PANTHER" id="PTHR22948">
    <property type="entry name" value="TUDOR DOMAIN CONTAINING PROTEIN"/>
    <property type="match status" value="1"/>
</dbReference>
<dbReference type="InterPro" id="IPR047367">
    <property type="entry name" value="Tudor_AKAP1"/>
</dbReference>
<sequence>EDQVIIYQFELPQELCGRLIGKQGHYVNSIKNETNARVVINRHPYTPYIKICSIEGTRSEIKLALQLIRRRFPVREYPEVTLQQINVISPIACPVPVPQSCQLHLPDGVSCDVILSSMVNAGHIFLQQPTHPTYPSLSRLDQFMTATYALASTPSVPNPTPGIICAVSIGGGWYRAVVVNVCNDECEVKFVDYGGYSKIPISSLRQIRFDFMTLPFQASECYLANVQPINENGWTPEANSLFEELAQGQILQANIVGYAEDGIPFVNLHKIQGASTIFINKELVDRGYAQWTCVHS</sequence>
<evidence type="ECO:0000259" key="2">
    <source>
        <dbReference type="PROSITE" id="PS50304"/>
    </source>
</evidence>
<dbReference type="InterPro" id="IPR004087">
    <property type="entry name" value="KH_dom"/>
</dbReference>
<dbReference type="SMART" id="SM00333">
    <property type="entry name" value="TUDOR"/>
    <property type="match status" value="1"/>
</dbReference>
<protein>
    <recommendedName>
        <fullName evidence="2">Tudor domain-containing protein</fullName>
    </recommendedName>
</protein>
<dbReference type="OrthoDB" id="10069557at2759"/>
<dbReference type="Gene3D" id="3.30.1370.10">
    <property type="entry name" value="K Homology domain, type 1"/>
    <property type="match status" value="1"/>
</dbReference>
<evidence type="ECO:0000256" key="1">
    <source>
        <dbReference type="PROSITE-ProRule" id="PRU00117"/>
    </source>
</evidence>
<dbReference type="PANTHER" id="PTHR22948:SF65">
    <property type="entry name" value="A-KINASE ANCHORING PROTEIN 1"/>
    <property type="match status" value="1"/>
</dbReference>
<dbReference type="Pfam" id="PF00013">
    <property type="entry name" value="KH_1"/>
    <property type="match status" value="1"/>
</dbReference>
<keyword evidence="1" id="KW-0694">RNA-binding</keyword>
<feature type="non-terminal residue" evidence="3">
    <location>
        <position position="1"/>
    </location>
</feature>
<evidence type="ECO:0000313" key="3">
    <source>
        <dbReference type="EMBL" id="RWS00811.1"/>
    </source>
</evidence>
<name>A0A443QCS2_9ACAR</name>